<evidence type="ECO:0000256" key="3">
    <source>
        <dbReference type="SAM" id="MobiDB-lite"/>
    </source>
</evidence>
<feature type="region of interest" description="Disordered" evidence="3">
    <location>
        <begin position="262"/>
        <end position="285"/>
    </location>
</feature>
<evidence type="ECO:0000256" key="1">
    <source>
        <dbReference type="ARBA" id="ARBA00022741"/>
    </source>
</evidence>
<dbReference type="Gene3D" id="3.90.640.10">
    <property type="entry name" value="Actin, Chain A, domain 4"/>
    <property type="match status" value="1"/>
</dbReference>
<dbReference type="GO" id="GO:0005524">
    <property type="term" value="F:ATP binding"/>
    <property type="evidence" value="ECO:0007669"/>
    <property type="project" value="UniProtKB-KW"/>
</dbReference>
<accession>X6MLH2</accession>
<dbReference type="InterPro" id="IPR043129">
    <property type="entry name" value="ATPase_NBD"/>
</dbReference>
<feature type="compositionally biased region" description="Low complexity" evidence="3">
    <location>
        <begin position="263"/>
        <end position="273"/>
    </location>
</feature>
<dbReference type="Gene3D" id="3.30.30.30">
    <property type="match status" value="1"/>
</dbReference>
<dbReference type="AlphaFoldDB" id="X6MLH2"/>
<dbReference type="GO" id="GO:0005829">
    <property type="term" value="C:cytosol"/>
    <property type="evidence" value="ECO:0007669"/>
    <property type="project" value="TreeGrafter"/>
</dbReference>
<evidence type="ECO:0000313" key="5">
    <source>
        <dbReference type="Proteomes" id="UP000023152"/>
    </source>
</evidence>
<reference evidence="4 5" key="1">
    <citation type="journal article" date="2013" name="Curr. Biol.">
        <title>The Genome of the Foraminiferan Reticulomyxa filosa.</title>
        <authorList>
            <person name="Glockner G."/>
            <person name="Hulsmann N."/>
            <person name="Schleicher M."/>
            <person name="Noegel A.A."/>
            <person name="Eichinger L."/>
            <person name="Gallinger C."/>
            <person name="Pawlowski J."/>
            <person name="Sierra R."/>
            <person name="Euteneuer U."/>
            <person name="Pillet L."/>
            <person name="Moustafa A."/>
            <person name="Platzer M."/>
            <person name="Groth M."/>
            <person name="Szafranski K."/>
            <person name="Schliwa M."/>
        </authorList>
    </citation>
    <scope>NUCLEOTIDE SEQUENCE [LARGE SCALE GENOMIC DNA]</scope>
</reference>
<gene>
    <name evidence="4" type="ORF">RFI_22509</name>
</gene>
<feature type="compositionally biased region" description="Basic residues" evidence="3">
    <location>
        <begin position="1"/>
        <end position="15"/>
    </location>
</feature>
<sequence length="756" mass="84168">MPKKGRGRGGSRRGGKGSQPASKPETSTADIKKSGAKKVEEEKEEKKVLESKYFIGIDFGSSYIKVAVVGESKQLLPTNEEKKEEEEWQSEIEKKYSMIMKDFKMTEGNTSKDALMEQLLTTVIRVQQDDSGHRLIPNVLTFTCVPEDANEASSNSVIGYEAMKASIQHNRNCVYQSNYLCTSAANESTFNAWKSRVQILGMQSSLEWDSDRNEAQLANLNMTVTQCVDQMCQKLTEMLCHILSCRSQDMFAVITFSKATGGNNPNPSANVNNDHSNTDPNASAVSQLQKGLEKRGIHVLQCIDNDVSALNAYGLLLENGLANGTANGKMTTSAAPRYVCVVDYGTMQSTLSVHKILENGTSVRLHRHQNPSICGHKLDELIMKYCADDFKQKSKGLIIEPGDRKTRLKLKQEIDAIKNVLLFTPASNEVTLYVESLMEGEEYHTSISKARFERLIYDCYKNIPNWIAQEISALNLEKDASFEVIVCGGLAHLNKFVECTLQGWPTLQQSSVKLLSRNGLEAVYTNVIGCAVQAFWLKHLWICHDLHFATNQETFPFDISSFANATTSDSGPTQLAFLDQLISITFALIPSAAHFKHAHSKLSFQSLCSIPTHTWLPFYTTCALAKSLLLDDSNTNGKDDNSESDDIGIMFVVKCGTSPDSTQVLTIRRIYLTHKQMNKKNNLFVTVTFDAEDGLSIIWSESNVPSEPTVLRFGPSVRAKEIENDNDNDVEEENEIDDNDNGNENENDDQNIIDVN</sequence>
<proteinExistence type="predicted"/>
<feature type="compositionally biased region" description="Basic and acidic residues" evidence="3">
    <location>
        <begin position="30"/>
        <end position="47"/>
    </location>
</feature>
<feature type="region of interest" description="Disordered" evidence="3">
    <location>
        <begin position="717"/>
        <end position="756"/>
    </location>
</feature>
<keyword evidence="5" id="KW-1185">Reference proteome</keyword>
<dbReference type="OrthoDB" id="29851at2759"/>
<dbReference type="Gene3D" id="3.30.420.40">
    <property type="match status" value="2"/>
</dbReference>
<dbReference type="EMBL" id="ASPP01019699">
    <property type="protein sequence ID" value="ETO14858.1"/>
    <property type="molecule type" value="Genomic_DNA"/>
</dbReference>
<feature type="compositionally biased region" description="Acidic residues" evidence="3">
    <location>
        <begin position="724"/>
        <end position="756"/>
    </location>
</feature>
<dbReference type="PANTHER" id="PTHR45639:SF32">
    <property type="entry name" value="HEAT SHOCK PROTEIN PDR13"/>
    <property type="match status" value="1"/>
</dbReference>
<dbReference type="GO" id="GO:0005634">
    <property type="term" value="C:nucleus"/>
    <property type="evidence" value="ECO:0007669"/>
    <property type="project" value="TreeGrafter"/>
</dbReference>
<dbReference type="PANTHER" id="PTHR45639">
    <property type="entry name" value="HSC70CB, ISOFORM G-RELATED"/>
    <property type="match status" value="1"/>
</dbReference>
<organism evidence="4 5">
    <name type="scientific">Reticulomyxa filosa</name>
    <dbReference type="NCBI Taxonomy" id="46433"/>
    <lineage>
        <taxon>Eukaryota</taxon>
        <taxon>Sar</taxon>
        <taxon>Rhizaria</taxon>
        <taxon>Retaria</taxon>
        <taxon>Foraminifera</taxon>
        <taxon>Monothalamids</taxon>
        <taxon>Reticulomyxidae</taxon>
        <taxon>Reticulomyxa</taxon>
    </lineage>
</organism>
<dbReference type="GO" id="GO:0140662">
    <property type="term" value="F:ATP-dependent protein folding chaperone"/>
    <property type="evidence" value="ECO:0007669"/>
    <property type="project" value="InterPro"/>
</dbReference>
<evidence type="ECO:0000256" key="2">
    <source>
        <dbReference type="ARBA" id="ARBA00022840"/>
    </source>
</evidence>
<keyword evidence="2" id="KW-0067">ATP-binding</keyword>
<protein>
    <submittedName>
        <fullName evidence="4">Uncharacterized protein</fullName>
    </submittedName>
</protein>
<keyword evidence="1" id="KW-0547">Nucleotide-binding</keyword>
<feature type="compositionally biased region" description="Polar residues" evidence="3">
    <location>
        <begin position="19"/>
        <end position="29"/>
    </location>
</feature>
<feature type="region of interest" description="Disordered" evidence="3">
    <location>
        <begin position="1"/>
        <end position="47"/>
    </location>
</feature>
<comment type="caution">
    <text evidence="4">The sequence shown here is derived from an EMBL/GenBank/DDBJ whole genome shotgun (WGS) entry which is preliminary data.</text>
</comment>
<feature type="compositionally biased region" description="Polar residues" evidence="3">
    <location>
        <begin position="274"/>
        <end position="285"/>
    </location>
</feature>
<dbReference type="InterPro" id="IPR013126">
    <property type="entry name" value="Hsp_70_fam"/>
</dbReference>
<name>X6MLH2_RETFI</name>
<dbReference type="Pfam" id="PF00012">
    <property type="entry name" value="HSP70"/>
    <property type="match status" value="1"/>
</dbReference>
<dbReference type="Proteomes" id="UP000023152">
    <property type="component" value="Unassembled WGS sequence"/>
</dbReference>
<dbReference type="SUPFAM" id="SSF53067">
    <property type="entry name" value="Actin-like ATPase domain"/>
    <property type="match status" value="2"/>
</dbReference>
<evidence type="ECO:0000313" key="4">
    <source>
        <dbReference type="EMBL" id="ETO14858.1"/>
    </source>
</evidence>